<evidence type="ECO:0000256" key="4">
    <source>
        <dbReference type="ARBA" id="ARBA00023136"/>
    </source>
</evidence>
<dbReference type="SUPFAM" id="SSF56935">
    <property type="entry name" value="Porins"/>
    <property type="match status" value="1"/>
</dbReference>
<keyword evidence="4" id="KW-0472">Membrane</keyword>
<dbReference type="Pfam" id="PF02530">
    <property type="entry name" value="Porin_2"/>
    <property type="match status" value="1"/>
</dbReference>
<keyword evidence="3" id="KW-0406">Ion transport</keyword>
<evidence type="ECO:0000256" key="3">
    <source>
        <dbReference type="ARBA" id="ARBA00023114"/>
    </source>
</evidence>
<feature type="region of interest" description="Disordered" evidence="5">
    <location>
        <begin position="59"/>
        <end position="83"/>
    </location>
</feature>
<feature type="chain" id="PRO_5046722657" evidence="6">
    <location>
        <begin position="24"/>
        <end position="468"/>
    </location>
</feature>
<keyword evidence="6" id="KW-0732">Signal</keyword>
<keyword evidence="3" id="KW-0812">Transmembrane</keyword>
<dbReference type="RefSeq" id="WP_269022833.1">
    <property type="nucleotide sequence ID" value="NZ_CP113517.1"/>
</dbReference>
<accession>A0ABY7GQR9</accession>
<reference evidence="7" key="1">
    <citation type="submission" date="2022-11" db="EMBL/GenBank/DDBJ databases">
        <title>Methylomonas rapida sp. nov., Carotenoid-Producing Obligate Methanotrophs with High Growth Characteristics and Biotechnological Potential.</title>
        <authorList>
            <person name="Tikhonova E.N."/>
            <person name="Suleimanov R.Z."/>
            <person name="Miroshnikov K."/>
            <person name="Oshkin I.Y."/>
            <person name="Belova S.E."/>
            <person name="Danilova O.V."/>
            <person name="Ashikhmin A."/>
            <person name="Konopkin A."/>
            <person name="But S.Y."/>
            <person name="Khmelenina V.N."/>
            <person name="Kuznetsov N."/>
            <person name="Pimenov N.V."/>
            <person name="Dedysh S.N."/>
        </authorList>
    </citation>
    <scope>NUCLEOTIDE SEQUENCE</scope>
    <source>
        <strain evidence="7">MP1</strain>
    </source>
</reference>
<evidence type="ECO:0000313" key="7">
    <source>
        <dbReference type="EMBL" id="WAR46844.1"/>
    </source>
</evidence>
<proteinExistence type="inferred from homology"/>
<keyword evidence="2" id="KW-0813">Transport</keyword>
<protein>
    <submittedName>
        <fullName evidence="7">DcaP family trimeric outer membrane transporter</fullName>
    </submittedName>
</protein>
<sequence length="468" mass="51715">MMNRRLPAWVVFFYGLLASNAFAEDDMRALVKELVTQVKALKEQVAQSNARIDELEQKLQQTHHSQAQAQSVSPVAPSPTLAAAKDVQATEGKPLVTAGDVKDTIKFPGTDTSIGIGGFVKLDTLFSNVGMGENKFGNQRLEIAQIPVGPVPRGDDDQISLHAKESRFWFKSFTPTQWGNINTYLELDFYGDAGTTNYTPRLRHAYGSLGNLLAGQTWTTFLNSQAIADTLDNGNSVGSVLLLRQPLLRWTQPFSLAGLAMDWQLAAEAPRSRVWDAATQNMRSVSNSHYPDGVARLNFYPRWGNVSLAALGRQLKFTPALTQTEQSVWGGAVSVAGKIDTFDADNLRFMLSYGNVLGRYAANDFFEDGVITAAGELEPLVSYSGLLAYQHWWDKSWRSTLALGFTRADQPGFAALANQEAQSIHANLLWNPIMQTTIGLEYIYANRELTNGQSGELQRVQFSTRFNF</sequence>
<evidence type="ECO:0000256" key="2">
    <source>
        <dbReference type="ARBA" id="ARBA00022448"/>
    </source>
</evidence>
<keyword evidence="8" id="KW-1185">Reference proteome</keyword>
<evidence type="ECO:0000256" key="5">
    <source>
        <dbReference type="SAM" id="MobiDB-lite"/>
    </source>
</evidence>
<dbReference type="InterPro" id="IPR003684">
    <property type="entry name" value="Porin_alphabac"/>
</dbReference>
<evidence type="ECO:0000256" key="1">
    <source>
        <dbReference type="ARBA" id="ARBA00009521"/>
    </source>
</evidence>
<feature type="signal peptide" evidence="6">
    <location>
        <begin position="1"/>
        <end position="23"/>
    </location>
</feature>
<evidence type="ECO:0000256" key="6">
    <source>
        <dbReference type="SAM" id="SignalP"/>
    </source>
</evidence>
<dbReference type="EMBL" id="CP113517">
    <property type="protein sequence ID" value="WAR46844.1"/>
    <property type="molecule type" value="Genomic_DNA"/>
</dbReference>
<gene>
    <name evidence="7" type="ORF">NM686_010125</name>
</gene>
<keyword evidence="3" id="KW-0626">Porin</keyword>
<organism evidence="7 8">
    <name type="scientific">Methylomonas rapida</name>
    <dbReference type="NCBI Taxonomy" id="2963939"/>
    <lineage>
        <taxon>Bacteria</taxon>
        <taxon>Pseudomonadati</taxon>
        <taxon>Pseudomonadota</taxon>
        <taxon>Gammaproteobacteria</taxon>
        <taxon>Methylococcales</taxon>
        <taxon>Methylococcaceae</taxon>
        <taxon>Methylomonas</taxon>
    </lineage>
</organism>
<evidence type="ECO:0000313" key="8">
    <source>
        <dbReference type="Proteomes" id="UP001162780"/>
    </source>
</evidence>
<name>A0ABY7GQR9_9GAMM</name>
<dbReference type="Proteomes" id="UP001162780">
    <property type="component" value="Chromosome"/>
</dbReference>
<comment type="similarity">
    <text evidence="1">Belongs to the alphaproteobacteria porin family.</text>
</comment>
<feature type="compositionally biased region" description="Low complexity" evidence="5">
    <location>
        <begin position="60"/>
        <end position="80"/>
    </location>
</feature>